<keyword evidence="3" id="KW-1185">Reference proteome</keyword>
<proteinExistence type="predicted"/>
<accession>A0A2T5JAE3</accession>
<sequence length="268" mass="30928">WSVSSEIRWSLSRGIGGQFAPKSGGQYQRILHSKTQSKEEFPLRGVLKCWCGQHMTAGFSKGKKKYYLYYRCIHHTEKNFSGDKLHEQFEELLCCLSFTKKQVSQLTGITEAYLNGEKSSKQADITTRKKQLNDINEKIEKLENRLMKDEIDGQTYKKWLSKFSHEKSIIQHNLNENQKTGNARKFAELESYMDQLTNLKGIYSISTNDDRQLLIRGVFKHKLTYSGGPFRTPSISSVFVHNSLKAKEKGLLDIEEANHIWESFPSCT</sequence>
<protein>
    <recommendedName>
        <fullName evidence="4">Recombinase-like zinc beta ribbon protein</fullName>
    </recommendedName>
</protein>
<evidence type="ECO:0008006" key="4">
    <source>
        <dbReference type="Google" id="ProtNLM"/>
    </source>
</evidence>
<evidence type="ECO:0000313" key="3">
    <source>
        <dbReference type="Proteomes" id="UP000244168"/>
    </source>
</evidence>
<organism evidence="2 3">
    <name type="scientific">Mucilaginibacter yixingensis</name>
    <dbReference type="NCBI Taxonomy" id="1295612"/>
    <lineage>
        <taxon>Bacteria</taxon>
        <taxon>Pseudomonadati</taxon>
        <taxon>Bacteroidota</taxon>
        <taxon>Sphingobacteriia</taxon>
        <taxon>Sphingobacteriales</taxon>
        <taxon>Sphingobacteriaceae</taxon>
        <taxon>Mucilaginibacter</taxon>
    </lineage>
</organism>
<evidence type="ECO:0000256" key="1">
    <source>
        <dbReference type="SAM" id="Coils"/>
    </source>
</evidence>
<name>A0A2T5JAE3_9SPHI</name>
<dbReference type="RefSeq" id="WP_170113617.1">
    <property type="nucleotide sequence ID" value="NZ_QAOQ01000004.1"/>
</dbReference>
<comment type="caution">
    <text evidence="2">The sequence shown here is derived from an EMBL/GenBank/DDBJ whole genome shotgun (WGS) entry which is preliminary data.</text>
</comment>
<dbReference type="EMBL" id="QAOQ01000004">
    <property type="protein sequence ID" value="PTQ97042.1"/>
    <property type="molecule type" value="Genomic_DNA"/>
</dbReference>
<reference evidence="2 3" key="1">
    <citation type="submission" date="2018-04" db="EMBL/GenBank/DDBJ databases">
        <title>Genomic Encyclopedia of Archaeal and Bacterial Type Strains, Phase II (KMG-II): from individual species to whole genera.</title>
        <authorList>
            <person name="Goeker M."/>
        </authorList>
    </citation>
    <scope>NUCLEOTIDE SEQUENCE [LARGE SCALE GENOMIC DNA]</scope>
    <source>
        <strain evidence="2 3">DSM 26809</strain>
    </source>
</reference>
<gene>
    <name evidence="2" type="ORF">C8P68_104538</name>
</gene>
<feature type="coiled-coil region" evidence="1">
    <location>
        <begin position="125"/>
        <end position="152"/>
    </location>
</feature>
<keyword evidence="1" id="KW-0175">Coiled coil</keyword>
<evidence type="ECO:0000313" key="2">
    <source>
        <dbReference type="EMBL" id="PTQ97042.1"/>
    </source>
</evidence>
<dbReference type="Proteomes" id="UP000244168">
    <property type="component" value="Unassembled WGS sequence"/>
</dbReference>
<feature type="non-terminal residue" evidence="2">
    <location>
        <position position="1"/>
    </location>
</feature>
<dbReference type="AlphaFoldDB" id="A0A2T5JAE3"/>